<protein>
    <submittedName>
        <fullName evidence="1">Uncharacterized protein</fullName>
    </submittedName>
</protein>
<keyword evidence="2" id="KW-1185">Reference proteome</keyword>
<sequence length="101" mass="11198">MATCSNADEEARAGCYYFIAYYPVLRDTWVRNIDPDGQNHPGMDPANADRWLLVEYRCRFPGTSAPTLAQLQARLTEGSCSSGEVCRAKRAACCWTTCSPP</sequence>
<evidence type="ECO:0000313" key="1">
    <source>
        <dbReference type="EMBL" id="MFC6660515.1"/>
    </source>
</evidence>
<organism evidence="1 2">
    <name type="scientific">Deinococcus multiflagellatus</name>
    <dbReference type="NCBI Taxonomy" id="1656887"/>
    <lineage>
        <taxon>Bacteria</taxon>
        <taxon>Thermotogati</taxon>
        <taxon>Deinococcota</taxon>
        <taxon>Deinococci</taxon>
        <taxon>Deinococcales</taxon>
        <taxon>Deinococcaceae</taxon>
        <taxon>Deinococcus</taxon>
    </lineage>
</organism>
<reference evidence="2" key="1">
    <citation type="journal article" date="2019" name="Int. J. Syst. Evol. Microbiol.">
        <title>The Global Catalogue of Microorganisms (GCM) 10K type strain sequencing project: providing services to taxonomists for standard genome sequencing and annotation.</title>
        <authorList>
            <consortium name="The Broad Institute Genomics Platform"/>
            <consortium name="The Broad Institute Genome Sequencing Center for Infectious Disease"/>
            <person name="Wu L."/>
            <person name="Ma J."/>
        </authorList>
    </citation>
    <scope>NUCLEOTIDE SEQUENCE [LARGE SCALE GENOMIC DNA]</scope>
    <source>
        <strain evidence="2">CCUG 63830</strain>
    </source>
</reference>
<gene>
    <name evidence="1" type="ORF">ACFP90_09205</name>
</gene>
<dbReference type="RefSeq" id="WP_380055581.1">
    <property type="nucleotide sequence ID" value="NZ_JBHSWB010000001.1"/>
</dbReference>
<proteinExistence type="predicted"/>
<name>A0ABW1ZJA4_9DEIO</name>
<accession>A0ABW1ZJA4</accession>
<comment type="caution">
    <text evidence="1">The sequence shown here is derived from an EMBL/GenBank/DDBJ whole genome shotgun (WGS) entry which is preliminary data.</text>
</comment>
<dbReference type="EMBL" id="JBHSWB010000001">
    <property type="protein sequence ID" value="MFC6660515.1"/>
    <property type="molecule type" value="Genomic_DNA"/>
</dbReference>
<evidence type="ECO:0000313" key="2">
    <source>
        <dbReference type="Proteomes" id="UP001596317"/>
    </source>
</evidence>
<dbReference type="Proteomes" id="UP001596317">
    <property type="component" value="Unassembled WGS sequence"/>
</dbReference>